<evidence type="ECO:0000313" key="2">
    <source>
        <dbReference type="Proteomes" id="UP000297245"/>
    </source>
</evidence>
<evidence type="ECO:0000313" key="1">
    <source>
        <dbReference type="EMBL" id="THU78026.1"/>
    </source>
</evidence>
<gene>
    <name evidence="1" type="ORF">K435DRAFT_877098</name>
</gene>
<dbReference type="AlphaFoldDB" id="A0A4S8KQL8"/>
<accession>A0A4S8KQL8</accession>
<dbReference type="EMBL" id="ML180278">
    <property type="protein sequence ID" value="THU78026.1"/>
    <property type="molecule type" value="Genomic_DNA"/>
</dbReference>
<proteinExistence type="predicted"/>
<protein>
    <submittedName>
        <fullName evidence="1">Uncharacterized protein</fullName>
    </submittedName>
</protein>
<sequence length="185" mass="21098">MFELTACDHHGYLRLDPSLLPDAALGPYSASIGQEAKDVLKRHNPHMIQWEKVLQQAAVRPFLPCTDYRHPSRDQTLAPKLFLLLLGVWHVQTSLAHRLLPRKAPMIKSRHSINSLRSIIGVGTWIEDKMFVLMTIVVAEFKAIALLREYADRWSEMVSDQIMHAPDGRYGRKVPVSPTLQGQER</sequence>
<keyword evidence="2" id="KW-1185">Reference proteome</keyword>
<organism evidence="1 2">
    <name type="scientific">Dendrothele bispora (strain CBS 962.96)</name>
    <dbReference type="NCBI Taxonomy" id="1314807"/>
    <lineage>
        <taxon>Eukaryota</taxon>
        <taxon>Fungi</taxon>
        <taxon>Dikarya</taxon>
        <taxon>Basidiomycota</taxon>
        <taxon>Agaricomycotina</taxon>
        <taxon>Agaricomycetes</taxon>
        <taxon>Agaricomycetidae</taxon>
        <taxon>Agaricales</taxon>
        <taxon>Agaricales incertae sedis</taxon>
        <taxon>Dendrothele</taxon>
    </lineage>
</organism>
<name>A0A4S8KQL8_DENBC</name>
<reference evidence="1 2" key="1">
    <citation type="journal article" date="2019" name="Nat. Ecol. Evol.">
        <title>Megaphylogeny resolves global patterns of mushroom evolution.</title>
        <authorList>
            <person name="Varga T."/>
            <person name="Krizsan K."/>
            <person name="Foldi C."/>
            <person name="Dima B."/>
            <person name="Sanchez-Garcia M."/>
            <person name="Sanchez-Ramirez S."/>
            <person name="Szollosi G.J."/>
            <person name="Szarkandi J.G."/>
            <person name="Papp V."/>
            <person name="Albert L."/>
            <person name="Andreopoulos W."/>
            <person name="Angelini C."/>
            <person name="Antonin V."/>
            <person name="Barry K.W."/>
            <person name="Bougher N.L."/>
            <person name="Buchanan P."/>
            <person name="Buyck B."/>
            <person name="Bense V."/>
            <person name="Catcheside P."/>
            <person name="Chovatia M."/>
            <person name="Cooper J."/>
            <person name="Damon W."/>
            <person name="Desjardin D."/>
            <person name="Finy P."/>
            <person name="Geml J."/>
            <person name="Haridas S."/>
            <person name="Hughes K."/>
            <person name="Justo A."/>
            <person name="Karasinski D."/>
            <person name="Kautmanova I."/>
            <person name="Kiss B."/>
            <person name="Kocsube S."/>
            <person name="Kotiranta H."/>
            <person name="LaButti K.M."/>
            <person name="Lechner B.E."/>
            <person name="Liimatainen K."/>
            <person name="Lipzen A."/>
            <person name="Lukacs Z."/>
            <person name="Mihaltcheva S."/>
            <person name="Morgado L.N."/>
            <person name="Niskanen T."/>
            <person name="Noordeloos M.E."/>
            <person name="Ohm R.A."/>
            <person name="Ortiz-Santana B."/>
            <person name="Ovrebo C."/>
            <person name="Racz N."/>
            <person name="Riley R."/>
            <person name="Savchenko A."/>
            <person name="Shiryaev A."/>
            <person name="Soop K."/>
            <person name="Spirin V."/>
            <person name="Szebenyi C."/>
            <person name="Tomsovsky M."/>
            <person name="Tulloss R.E."/>
            <person name="Uehling J."/>
            <person name="Grigoriev I.V."/>
            <person name="Vagvolgyi C."/>
            <person name="Papp T."/>
            <person name="Martin F.M."/>
            <person name="Miettinen O."/>
            <person name="Hibbett D.S."/>
            <person name="Nagy L.G."/>
        </authorList>
    </citation>
    <scope>NUCLEOTIDE SEQUENCE [LARGE SCALE GENOMIC DNA]</scope>
    <source>
        <strain evidence="1 2">CBS 962.96</strain>
    </source>
</reference>
<dbReference type="Proteomes" id="UP000297245">
    <property type="component" value="Unassembled WGS sequence"/>
</dbReference>